<gene>
    <name evidence="1" type="ORF">AVEN_210857_1</name>
</gene>
<sequence length="104" mass="12005">MPLSGLSVEMIHYLCPSIAFSKILEVWASRPVGHRFETRFHRRSFVYVNLVDAESDFRCQTSSWCGILKSGRSNKCRPRHLSKVQNYEVHHKVVLVLLLSGTFI</sequence>
<dbReference type="AlphaFoldDB" id="A0A4Y2CQJ7"/>
<comment type="caution">
    <text evidence="1">The sequence shown here is derived from an EMBL/GenBank/DDBJ whole genome shotgun (WGS) entry which is preliminary data.</text>
</comment>
<reference evidence="1 2" key="1">
    <citation type="journal article" date="2019" name="Sci. Rep.">
        <title>Orb-weaving spider Araneus ventricosus genome elucidates the spidroin gene catalogue.</title>
        <authorList>
            <person name="Kono N."/>
            <person name="Nakamura H."/>
            <person name="Ohtoshi R."/>
            <person name="Moran D.A.P."/>
            <person name="Shinohara A."/>
            <person name="Yoshida Y."/>
            <person name="Fujiwara M."/>
            <person name="Mori M."/>
            <person name="Tomita M."/>
            <person name="Arakawa K."/>
        </authorList>
    </citation>
    <scope>NUCLEOTIDE SEQUENCE [LARGE SCALE GENOMIC DNA]</scope>
</reference>
<proteinExistence type="predicted"/>
<protein>
    <submittedName>
        <fullName evidence="1">Uncharacterized protein</fullName>
    </submittedName>
</protein>
<keyword evidence="2" id="KW-1185">Reference proteome</keyword>
<accession>A0A4Y2CQJ7</accession>
<evidence type="ECO:0000313" key="2">
    <source>
        <dbReference type="Proteomes" id="UP000499080"/>
    </source>
</evidence>
<dbReference type="Proteomes" id="UP000499080">
    <property type="component" value="Unassembled WGS sequence"/>
</dbReference>
<evidence type="ECO:0000313" key="1">
    <source>
        <dbReference type="EMBL" id="GBM05585.1"/>
    </source>
</evidence>
<dbReference type="EMBL" id="BGPR01087010">
    <property type="protein sequence ID" value="GBM05585.1"/>
    <property type="molecule type" value="Genomic_DNA"/>
</dbReference>
<organism evidence="1 2">
    <name type="scientific">Araneus ventricosus</name>
    <name type="common">Orbweaver spider</name>
    <name type="synonym">Epeira ventricosa</name>
    <dbReference type="NCBI Taxonomy" id="182803"/>
    <lineage>
        <taxon>Eukaryota</taxon>
        <taxon>Metazoa</taxon>
        <taxon>Ecdysozoa</taxon>
        <taxon>Arthropoda</taxon>
        <taxon>Chelicerata</taxon>
        <taxon>Arachnida</taxon>
        <taxon>Araneae</taxon>
        <taxon>Araneomorphae</taxon>
        <taxon>Entelegynae</taxon>
        <taxon>Araneoidea</taxon>
        <taxon>Araneidae</taxon>
        <taxon>Araneus</taxon>
    </lineage>
</organism>
<name>A0A4Y2CQJ7_ARAVE</name>